<dbReference type="PANTHER" id="PTHR33086:SF51">
    <property type="entry name" value="OS06G0307900 PROTEIN"/>
    <property type="match status" value="1"/>
</dbReference>
<evidence type="ECO:0000313" key="1">
    <source>
        <dbReference type="EnsemblPlants" id="AET5Gv21158200.1"/>
    </source>
</evidence>
<protein>
    <recommendedName>
        <fullName evidence="3">DUF1618 domain-containing protein</fullName>
    </recommendedName>
</protein>
<organism evidence="1 2">
    <name type="scientific">Aegilops tauschii subsp. strangulata</name>
    <name type="common">Goatgrass</name>
    <dbReference type="NCBI Taxonomy" id="200361"/>
    <lineage>
        <taxon>Eukaryota</taxon>
        <taxon>Viridiplantae</taxon>
        <taxon>Streptophyta</taxon>
        <taxon>Embryophyta</taxon>
        <taxon>Tracheophyta</taxon>
        <taxon>Spermatophyta</taxon>
        <taxon>Magnoliopsida</taxon>
        <taxon>Liliopsida</taxon>
        <taxon>Poales</taxon>
        <taxon>Poaceae</taxon>
        <taxon>BOP clade</taxon>
        <taxon>Pooideae</taxon>
        <taxon>Triticodae</taxon>
        <taxon>Triticeae</taxon>
        <taxon>Triticinae</taxon>
        <taxon>Aegilops</taxon>
    </lineage>
</organism>
<reference evidence="1" key="4">
    <citation type="submission" date="2019-03" db="UniProtKB">
        <authorList>
            <consortium name="EnsemblPlants"/>
        </authorList>
    </citation>
    <scope>IDENTIFICATION</scope>
</reference>
<sequence length="218" mass="24349">VSHGEDDYSIFALQPGETSLLRYESCTSSWGAFPVAVDGVTSDWHWDGQGVVAQGRSIIWFDLRVGFLWWELDGGHVLRFVRLPPGRARPPGAVGLDRLRCATMCQQGQLLRYAEIVDALHRPLIQAWIFHDAWLLEGSLSFDTIWKDPRYASTGLPREVPAVAVIGPHGVLYLIIGSHMYGVDVRRGCVVGDAAFEVVAPPPESQCSRFVRGWRFME</sequence>
<evidence type="ECO:0000313" key="2">
    <source>
        <dbReference type="Proteomes" id="UP000015105"/>
    </source>
</evidence>
<reference evidence="2" key="2">
    <citation type="journal article" date="2017" name="Nat. Plants">
        <title>The Aegilops tauschii genome reveals multiple impacts of transposons.</title>
        <authorList>
            <person name="Zhao G."/>
            <person name="Zou C."/>
            <person name="Li K."/>
            <person name="Wang K."/>
            <person name="Li T."/>
            <person name="Gao L."/>
            <person name="Zhang X."/>
            <person name="Wang H."/>
            <person name="Yang Z."/>
            <person name="Liu X."/>
            <person name="Jiang W."/>
            <person name="Mao L."/>
            <person name="Kong X."/>
            <person name="Jiao Y."/>
            <person name="Jia J."/>
        </authorList>
    </citation>
    <scope>NUCLEOTIDE SEQUENCE [LARGE SCALE GENOMIC DNA]</scope>
    <source>
        <strain evidence="2">cv. AL8/78</strain>
    </source>
</reference>
<reference evidence="1" key="5">
    <citation type="journal article" date="2021" name="G3 (Bethesda)">
        <title>Aegilops tauschii genome assembly Aet v5.0 features greater sequence contiguity and improved annotation.</title>
        <authorList>
            <person name="Wang L."/>
            <person name="Zhu T."/>
            <person name="Rodriguez J.C."/>
            <person name="Deal K.R."/>
            <person name="Dubcovsky J."/>
            <person name="McGuire P.E."/>
            <person name="Lux T."/>
            <person name="Spannagl M."/>
            <person name="Mayer K.F.X."/>
            <person name="Baldrich P."/>
            <person name="Meyers B.C."/>
            <person name="Huo N."/>
            <person name="Gu Y.Q."/>
            <person name="Zhou H."/>
            <person name="Devos K.M."/>
            <person name="Bennetzen J.L."/>
            <person name="Unver T."/>
            <person name="Budak H."/>
            <person name="Gulick P.J."/>
            <person name="Galiba G."/>
            <person name="Kalapos B."/>
            <person name="Nelson D.R."/>
            <person name="Li P."/>
            <person name="You F.M."/>
            <person name="Luo M.C."/>
            <person name="Dvorak J."/>
        </authorList>
    </citation>
    <scope>NUCLEOTIDE SEQUENCE [LARGE SCALE GENOMIC DNA]</scope>
    <source>
        <strain evidence="1">cv. AL8/78</strain>
    </source>
</reference>
<dbReference type="AlphaFoldDB" id="A0A453MEM2"/>
<dbReference type="EnsemblPlants" id="AET5Gv21158200.1">
    <property type="protein sequence ID" value="AET5Gv21158200.1"/>
    <property type="gene ID" value="AET5Gv21158200"/>
</dbReference>
<dbReference type="Gramene" id="AET5Gv21158200.1">
    <property type="protein sequence ID" value="AET5Gv21158200.1"/>
    <property type="gene ID" value="AET5Gv21158200"/>
</dbReference>
<proteinExistence type="predicted"/>
<dbReference type="Proteomes" id="UP000015105">
    <property type="component" value="Chromosome 5D"/>
</dbReference>
<reference evidence="2" key="1">
    <citation type="journal article" date="2014" name="Science">
        <title>Ancient hybridizations among the ancestral genomes of bread wheat.</title>
        <authorList>
            <consortium name="International Wheat Genome Sequencing Consortium,"/>
            <person name="Marcussen T."/>
            <person name="Sandve S.R."/>
            <person name="Heier L."/>
            <person name="Spannagl M."/>
            <person name="Pfeifer M."/>
            <person name="Jakobsen K.S."/>
            <person name="Wulff B.B."/>
            <person name="Steuernagel B."/>
            <person name="Mayer K.F."/>
            <person name="Olsen O.A."/>
        </authorList>
    </citation>
    <scope>NUCLEOTIDE SEQUENCE [LARGE SCALE GENOMIC DNA]</scope>
    <source>
        <strain evidence="2">cv. AL8/78</strain>
    </source>
</reference>
<evidence type="ECO:0008006" key="3">
    <source>
        <dbReference type="Google" id="ProtNLM"/>
    </source>
</evidence>
<dbReference type="STRING" id="200361.A0A453MEM2"/>
<keyword evidence="2" id="KW-1185">Reference proteome</keyword>
<reference evidence="1" key="3">
    <citation type="journal article" date="2017" name="Nature">
        <title>Genome sequence of the progenitor of the wheat D genome Aegilops tauschii.</title>
        <authorList>
            <person name="Luo M.C."/>
            <person name="Gu Y.Q."/>
            <person name="Puiu D."/>
            <person name="Wang H."/>
            <person name="Twardziok S.O."/>
            <person name="Deal K.R."/>
            <person name="Huo N."/>
            <person name="Zhu T."/>
            <person name="Wang L."/>
            <person name="Wang Y."/>
            <person name="McGuire P.E."/>
            <person name="Liu S."/>
            <person name="Long H."/>
            <person name="Ramasamy R.K."/>
            <person name="Rodriguez J.C."/>
            <person name="Van S.L."/>
            <person name="Yuan L."/>
            <person name="Wang Z."/>
            <person name="Xia Z."/>
            <person name="Xiao L."/>
            <person name="Anderson O.D."/>
            <person name="Ouyang S."/>
            <person name="Liang Y."/>
            <person name="Zimin A.V."/>
            <person name="Pertea G."/>
            <person name="Qi P."/>
            <person name="Bennetzen J.L."/>
            <person name="Dai X."/>
            <person name="Dawson M.W."/>
            <person name="Muller H.G."/>
            <person name="Kugler K."/>
            <person name="Rivarola-Duarte L."/>
            <person name="Spannagl M."/>
            <person name="Mayer K.F.X."/>
            <person name="Lu F.H."/>
            <person name="Bevan M.W."/>
            <person name="Leroy P."/>
            <person name="Li P."/>
            <person name="You F.M."/>
            <person name="Sun Q."/>
            <person name="Liu Z."/>
            <person name="Lyons E."/>
            <person name="Wicker T."/>
            <person name="Salzberg S.L."/>
            <person name="Devos K.M."/>
            <person name="Dvorak J."/>
        </authorList>
    </citation>
    <scope>NUCLEOTIDE SEQUENCE [LARGE SCALE GENOMIC DNA]</scope>
    <source>
        <strain evidence="1">cv. AL8/78</strain>
    </source>
</reference>
<dbReference type="PANTHER" id="PTHR33086">
    <property type="entry name" value="OS05G0468200 PROTEIN-RELATED"/>
    <property type="match status" value="1"/>
</dbReference>
<name>A0A453MEM2_AEGTS</name>
<accession>A0A453MEM2</accession>